<evidence type="ECO:0000313" key="1">
    <source>
        <dbReference type="EnsemblMetazoa" id="AMIN007522-PA"/>
    </source>
</evidence>
<reference evidence="2" key="1">
    <citation type="submission" date="2013-03" db="EMBL/GenBank/DDBJ databases">
        <title>The Genome Sequence of Anopheles minimus MINIMUS1.</title>
        <authorList>
            <consortium name="The Broad Institute Genomics Platform"/>
            <person name="Neafsey D.E."/>
            <person name="Walton C."/>
            <person name="Walker B."/>
            <person name="Young S.K."/>
            <person name="Zeng Q."/>
            <person name="Gargeya S."/>
            <person name="Fitzgerald M."/>
            <person name="Haas B."/>
            <person name="Abouelleil A."/>
            <person name="Allen A.W."/>
            <person name="Alvarado L."/>
            <person name="Arachchi H.M."/>
            <person name="Berlin A.M."/>
            <person name="Chapman S.B."/>
            <person name="Gainer-Dewar J."/>
            <person name="Goldberg J."/>
            <person name="Griggs A."/>
            <person name="Gujja S."/>
            <person name="Hansen M."/>
            <person name="Howarth C."/>
            <person name="Imamovic A."/>
            <person name="Ireland A."/>
            <person name="Larimer J."/>
            <person name="McCowan C."/>
            <person name="Murphy C."/>
            <person name="Pearson M."/>
            <person name="Poon T.W."/>
            <person name="Priest M."/>
            <person name="Roberts A."/>
            <person name="Saif S."/>
            <person name="Shea T."/>
            <person name="Sisk P."/>
            <person name="Sykes S."/>
            <person name="Wortman J."/>
            <person name="Nusbaum C."/>
            <person name="Birren B."/>
        </authorList>
    </citation>
    <scope>NUCLEOTIDE SEQUENCE [LARGE SCALE GENOMIC DNA]</scope>
    <source>
        <strain evidence="2">MINIMUS1</strain>
    </source>
</reference>
<dbReference type="Proteomes" id="UP000075920">
    <property type="component" value="Unassembled WGS sequence"/>
</dbReference>
<dbReference type="VEuPathDB" id="VectorBase:AMIN007522"/>
<organism evidence="1 2">
    <name type="scientific">Anopheles minimus</name>
    <dbReference type="NCBI Taxonomy" id="112268"/>
    <lineage>
        <taxon>Eukaryota</taxon>
        <taxon>Metazoa</taxon>
        <taxon>Ecdysozoa</taxon>
        <taxon>Arthropoda</taxon>
        <taxon>Hexapoda</taxon>
        <taxon>Insecta</taxon>
        <taxon>Pterygota</taxon>
        <taxon>Neoptera</taxon>
        <taxon>Endopterygota</taxon>
        <taxon>Diptera</taxon>
        <taxon>Nematocera</taxon>
        <taxon>Culicoidea</taxon>
        <taxon>Culicidae</taxon>
        <taxon>Anophelinae</taxon>
        <taxon>Anopheles</taxon>
    </lineage>
</organism>
<accession>A0A182WAZ4</accession>
<dbReference type="EnsemblMetazoa" id="AMIN007522-RA">
    <property type="protein sequence ID" value="AMIN007522-PA"/>
    <property type="gene ID" value="AMIN007522"/>
</dbReference>
<dbReference type="AlphaFoldDB" id="A0A182WAZ4"/>
<proteinExistence type="predicted"/>
<sequence>MENVLAGLKGAPVLAASCGCRDTVIRPLRSANCADRIGDTNATVGLTENELNLIQREGLAIGDKTFHFKIRAFIADSPARAFIKATTSYVGYDGCLKCSVSFEYDDFGKKIIFNTVDAPLRTDEGFRNRVCPDHHKSWRTPHFF</sequence>
<keyword evidence="2" id="KW-1185">Reference proteome</keyword>
<reference evidence="1" key="2">
    <citation type="submission" date="2020-05" db="UniProtKB">
        <authorList>
            <consortium name="EnsemblMetazoa"/>
        </authorList>
    </citation>
    <scope>IDENTIFICATION</scope>
    <source>
        <strain evidence="1">MINIMUS1</strain>
    </source>
</reference>
<evidence type="ECO:0000313" key="2">
    <source>
        <dbReference type="Proteomes" id="UP000075920"/>
    </source>
</evidence>
<name>A0A182WAZ4_9DIPT</name>
<protein>
    <submittedName>
        <fullName evidence="1">Uncharacterized protein</fullName>
    </submittedName>
</protein>